<proteinExistence type="predicted"/>
<dbReference type="Proteomes" id="UP000292957">
    <property type="component" value="Unassembled WGS sequence"/>
</dbReference>
<dbReference type="AlphaFoldDB" id="A0A4Q9N4F2"/>
<gene>
    <name evidence="1" type="ORF">BD311DRAFT_192555</name>
</gene>
<accession>A0A4Q9N4F2</accession>
<sequence>MPPHPCRHLLCISCCPLVKPLRRIHRVDAASYAHIFLRLVHTALDATYSGFQLTCRLSADACLPWKPSTDNISSSPPQNHSLLSFHHAWSISAHVDVSCVAGCATHIAPVPTRVSLTGTSSKRHLWNVGRRNLLNSATYRRQFFNV</sequence>
<dbReference type="EMBL" id="ML143387">
    <property type="protein sequence ID" value="TBU34818.1"/>
    <property type="molecule type" value="Genomic_DNA"/>
</dbReference>
<protein>
    <submittedName>
        <fullName evidence="1">Uncharacterized protein</fullName>
    </submittedName>
</protein>
<reference evidence="1" key="1">
    <citation type="submission" date="2019-01" db="EMBL/GenBank/DDBJ databases">
        <title>Draft genome sequences of three monokaryotic isolates of the white-rot basidiomycete fungus Dichomitus squalens.</title>
        <authorList>
            <consortium name="DOE Joint Genome Institute"/>
            <person name="Lopez S.C."/>
            <person name="Andreopoulos B."/>
            <person name="Pangilinan J."/>
            <person name="Lipzen A."/>
            <person name="Riley R."/>
            <person name="Ahrendt S."/>
            <person name="Ng V."/>
            <person name="Barry K."/>
            <person name="Daum C."/>
            <person name="Grigoriev I.V."/>
            <person name="Hilden K.S."/>
            <person name="Makela M.R."/>
            <person name="de Vries R.P."/>
        </authorList>
    </citation>
    <scope>NUCLEOTIDE SEQUENCE [LARGE SCALE GENOMIC DNA]</scope>
    <source>
        <strain evidence="1">OM18370.1</strain>
    </source>
</reference>
<evidence type="ECO:0000313" key="1">
    <source>
        <dbReference type="EMBL" id="TBU34818.1"/>
    </source>
</evidence>
<name>A0A4Q9N4F2_9APHY</name>
<organism evidence="1">
    <name type="scientific">Dichomitus squalens</name>
    <dbReference type="NCBI Taxonomy" id="114155"/>
    <lineage>
        <taxon>Eukaryota</taxon>
        <taxon>Fungi</taxon>
        <taxon>Dikarya</taxon>
        <taxon>Basidiomycota</taxon>
        <taxon>Agaricomycotina</taxon>
        <taxon>Agaricomycetes</taxon>
        <taxon>Polyporales</taxon>
        <taxon>Polyporaceae</taxon>
        <taxon>Dichomitus</taxon>
    </lineage>
</organism>